<reference evidence="2" key="2">
    <citation type="submission" date="2022-08" db="UniProtKB">
        <authorList>
            <consortium name="EnsemblMetazoa"/>
        </authorList>
    </citation>
    <scope>IDENTIFICATION</scope>
    <source>
        <strain evidence="2">STECLA/ALBI9_A</strain>
    </source>
</reference>
<protein>
    <submittedName>
        <fullName evidence="2">Uncharacterized protein</fullName>
    </submittedName>
</protein>
<organism evidence="2 3">
    <name type="scientific">Anopheles albimanus</name>
    <name type="common">New world malaria mosquito</name>
    <dbReference type="NCBI Taxonomy" id="7167"/>
    <lineage>
        <taxon>Eukaryota</taxon>
        <taxon>Metazoa</taxon>
        <taxon>Ecdysozoa</taxon>
        <taxon>Arthropoda</taxon>
        <taxon>Hexapoda</taxon>
        <taxon>Insecta</taxon>
        <taxon>Pterygota</taxon>
        <taxon>Neoptera</taxon>
        <taxon>Endopterygota</taxon>
        <taxon>Diptera</taxon>
        <taxon>Nematocera</taxon>
        <taxon>Culicoidea</taxon>
        <taxon>Culicidae</taxon>
        <taxon>Anophelinae</taxon>
        <taxon>Anopheles</taxon>
    </lineage>
</organism>
<dbReference type="Proteomes" id="UP000069272">
    <property type="component" value="Chromosome 2R"/>
</dbReference>
<dbReference type="GO" id="GO:0004730">
    <property type="term" value="F:pseudouridylate synthase activity"/>
    <property type="evidence" value="ECO:0007669"/>
    <property type="project" value="InterPro"/>
</dbReference>
<feature type="region of interest" description="Disordered" evidence="1">
    <location>
        <begin position="333"/>
        <end position="355"/>
    </location>
</feature>
<reference evidence="2 3" key="1">
    <citation type="journal article" date="2017" name="G3 (Bethesda)">
        <title>The Physical Genome Mapping of Anopheles albimanus Corrected Scaffold Misassemblies and Identified Interarm Rearrangements in Genus Anopheles.</title>
        <authorList>
            <person name="Artemov G.N."/>
            <person name="Peery A.N."/>
            <person name="Jiang X."/>
            <person name="Tu Z."/>
            <person name="Stegniy V.N."/>
            <person name="Sharakhova M.V."/>
            <person name="Sharakhov I.V."/>
        </authorList>
    </citation>
    <scope>NUCLEOTIDE SEQUENCE [LARGE SCALE GENOMIC DNA]</scope>
    <source>
        <strain evidence="2 3">ALBI9_A</strain>
    </source>
</reference>
<dbReference type="GO" id="GO:0016798">
    <property type="term" value="F:hydrolase activity, acting on glycosyl bonds"/>
    <property type="evidence" value="ECO:0007669"/>
    <property type="project" value="TreeGrafter"/>
</dbReference>
<dbReference type="AlphaFoldDB" id="A0A182F9G3"/>
<dbReference type="EnsemblMetazoa" id="AALB003138-RA">
    <property type="protein sequence ID" value="AALB003138-PA"/>
    <property type="gene ID" value="AALB003138"/>
</dbReference>
<dbReference type="Gene3D" id="3.40.1790.10">
    <property type="entry name" value="Indigoidine synthase domain"/>
    <property type="match status" value="1"/>
</dbReference>
<dbReference type="InterPro" id="IPR007342">
    <property type="entry name" value="PsuG"/>
</dbReference>
<name>A0A182F9G3_ANOAL</name>
<dbReference type="VEuPathDB" id="VectorBase:AALB017812"/>
<accession>A0A182F9G3</accession>
<keyword evidence="3" id="KW-1185">Reference proteome</keyword>
<dbReference type="Pfam" id="PF04227">
    <property type="entry name" value="Indigoidine_A"/>
    <property type="match status" value="1"/>
</dbReference>
<proteinExistence type="inferred from homology"/>
<dbReference type="SUPFAM" id="SSF110581">
    <property type="entry name" value="Indigoidine synthase A-like"/>
    <property type="match status" value="1"/>
</dbReference>
<dbReference type="InterPro" id="IPR022830">
    <property type="entry name" value="Indigdn_synthA-like"/>
</dbReference>
<dbReference type="GO" id="GO:0005737">
    <property type="term" value="C:cytoplasm"/>
    <property type="evidence" value="ECO:0007669"/>
    <property type="project" value="TreeGrafter"/>
</dbReference>
<dbReference type="STRING" id="7167.A0A182F9G3"/>
<dbReference type="PANTHER" id="PTHR42909:SF1">
    <property type="entry name" value="CARBOHYDRATE KINASE PFKB DOMAIN-CONTAINING PROTEIN"/>
    <property type="match status" value="1"/>
</dbReference>
<evidence type="ECO:0000313" key="3">
    <source>
        <dbReference type="Proteomes" id="UP000069272"/>
    </source>
</evidence>
<sequence>MIRMNVCDVSIHCWVYGQSGGTSLIDITPEVQNALKYTPHRVVALESTIITHGMPYPQNLDTALAVEDIVRQEGAIPATIAIMHGKIKVGLGVDQHHSLAKADRDETVKTSRRDMAYVVASGRQGGTTVAGTLLVANSVGIRIFATGGIGGVHRDFAQTMDISADLIELGRCPVTVVCSGVKSILDIPRTLEYLETNGVFVSTFGCENREFPAFYTRSSGSMAPYNLSDATEAAKVLHVHRELGLQSGMLIGVPIPEQCAMNRSEMDAAIEQALQNAKKNGIQGKEVTPFILAAVSQLTKGKSLEANMALIKNNARVAAKIAVELDQLQNADDKERMSISIQPSATENINRPPVS</sequence>
<evidence type="ECO:0000313" key="2">
    <source>
        <dbReference type="EnsemblMetazoa" id="AALB003138-PA"/>
    </source>
</evidence>
<dbReference type="PANTHER" id="PTHR42909">
    <property type="entry name" value="ZGC:136858"/>
    <property type="match status" value="1"/>
</dbReference>
<evidence type="ECO:0000256" key="1">
    <source>
        <dbReference type="SAM" id="MobiDB-lite"/>
    </source>
</evidence>
<dbReference type="VEuPathDB" id="VectorBase:AALB20_035219"/>
<dbReference type="HAMAP" id="MF_01876">
    <property type="entry name" value="PsiMP_glycosidase"/>
    <property type="match status" value="1"/>
</dbReference>
<feature type="compositionally biased region" description="Polar residues" evidence="1">
    <location>
        <begin position="339"/>
        <end position="349"/>
    </location>
</feature>